<evidence type="ECO:0008006" key="3">
    <source>
        <dbReference type="Google" id="ProtNLM"/>
    </source>
</evidence>
<evidence type="ECO:0000313" key="1">
    <source>
        <dbReference type="EMBL" id="PTB96708.1"/>
    </source>
</evidence>
<organism evidence="1 2">
    <name type="scientific">Marivirga lumbricoides</name>
    <dbReference type="NCBI Taxonomy" id="1046115"/>
    <lineage>
        <taxon>Bacteria</taxon>
        <taxon>Pseudomonadati</taxon>
        <taxon>Bacteroidota</taxon>
        <taxon>Cytophagia</taxon>
        <taxon>Cytophagales</taxon>
        <taxon>Marivirgaceae</taxon>
        <taxon>Marivirga</taxon>
    </lineage>
</organism>
<dbReference type="EMBL" id="PYVU01000039">
    <property type="protein sequence ID" value="PTB96708.1"/>
    <property type="molecule type" value="Genomic_DNA"/>
</dbReference>
<name>A0A2T4DSL9_9BACT</name>
<evidence type="ECO:0000313" key="2">
    <source>
        <dbReference type="Proteomes" id="UP000240608"/>
    </source>
</evidence>
<accession>A0A2T4DSL9</accession>
<comment type="caution">
    <text evidence="1">The sequence shown here is derived from an EMBL/GenBank/DDBJ whole genome shotgun (WGS) entry which is preliminary data.</text>
</comment>
<dbReference type="Proteomes" id="UP000240608">
    <property type="component" value="Unassembled WGS sequence"/>
</dbReference>
<dbReference type="PROSITE" id="PS51257">
    <property type="entry name" value="PROKAR_LIPOPROTEIN"/>
    <property type="match status" value="1"/>
</dbReference>
<dbReference type="AlphaFoldDB" id="A0A2T4DSL9"/>
<protein>
    <recommendedName>
        <fullName evidence="3">Lipoprotein SmpA/OmlA domain-containing protein</fullName>
    </recommendedName>
</protein>
<sequence length="123" mass="14460">MRNSLLFTYMLFLMACSDIPDLENINPEQWKADKGGCESYRITVVDALLSQKDKLKGLSQNEVISLLGQADQHELYERSQKFFIYHLEPGMNCENYENQYFKAFYIRFNALDQAIDFNIQKIK</sequence>
<gene>
    <name evidence="1" type="ORF">C9994_06175</name>
</gene>
<reference evidence="1 2" key="1">
    <citation type="submission" date="2018-03" db="EMBL/GenBank/DDBJ databases">
        <title>Cross-interface Injection: A General Nanoliter Liquid Handling Method Applied to Single Cells Genome Amplification Automated Nanoliter Liquid Handling Applied to Single Cell Multiple Displacement Amplification.</title>
        <authorList>
            <person name="Yun J."/>
            <person name="Xu P."/>
            <person name="Xu J."/>
            <person name="Dai X."/>
            <person name="Wang Y."/>
            <person name="Zheng X."/>
            <person name="Cao C."/>
            <person name="Yi Q."/>
            <person name="Zhu Y."/>
            <person name="Wang L."/>
            <person name="Dong Z."/>
            <person name="Huang Y."/>
            <person name="Huang L."/>
            <person name="Du W."/>
        </authorList>
    </citation>
    <scope>NUCLEOTIDE SEQUENCE [LARGE SCALE GENOMIC DNA]</scope>
    <source>
        <strain evidence="1 2">Z-D1-2</strain>
    </source>
</reference>
<proteinExistence type="predicted"/>